<name>A0AC35U417_9BILA</name>
<proteinExistence type="predicted"/>
<sequence length="215" mass="24834">MPDYDIIDLLHELWHLISSPIVMKFKPPKSSVAIQIQGKIRDLCINAAAYDNGEKMNVQILRMFEKYIQNTLRFQFNNFHDQEILERMLKIWVEYKAKVDCLDMLFKSFNDEVLIQNGCNNVYRDHLYTSVKGVGRILFVSLLLENKGLCEKLVANVVLHISKRDNSGFFDITTLDSIKEMIVDCDTENSTSLYKAIFSDILPQAELINISSLSM</sequence>
<evidence type="ECO:0000313" key="2">
    <source>
        <dbReference type="WBParaSite" id="RSKR_0000779900.1"/>
    </source>
</evidence>
<organism evidence="1 2">
    <name type="scientific">Rhabditophanes sp. KR3021</name>
    <dbReference type="NCBI Taxonomy" id="114890"/>
    <lineage>
        <taxon>Eukaryota</taxon>
        <taxon>Metazoa</taxon>
        <taxon>Ecdysozoa</taxon>
        <taxon>Nematoda</taxon>
        <taxon>Chromadorea</taxon>
        <taxon>Rhabditida</taxon>
        <taxon>Tylenchina</taxon>
        <taxon>Panagrolaimomorpha</taxon>
        <taxon>Strongyloidoidea</taxon>
        <taxon>Alloionematidae</taxon>
        <taxon>Rhabditophanes</taxon>
    </lineage>
</organism>
<dbReference type="Proteomes" id="UP000095286">
    <property type="component" value="Unplaced"/>
</dbReference>
<dbReference type="WBParaSite" id="RSKR_0000779900.1">
    <property type="protein sequence ID" value="RSKR_0000779900.1"/>
    <property type="gene ID" value="RSKR_0000779900"/>
</dbReference>
<evidence type="ECO:0000313" key="1">
    <source>
        <dbReference type="Proteomes" id="UP000095286"/>
    </source>
</evidence>
<protein>
    <submittedName>
        <fullName evidence="2">Cullin domain-containing protein</fullName>
    </submittedName>
</protein>
<reference evidence="2" key="1">
    <citation type="submission" date="2016-11" db="UniProtKB">
        <authorList>
            <consortium name="WormBaseParasite"/>
        </authorList>
    </citation>
    <scope>IDENTIFICATION</scope>
    <source>
        <strain evidence="2">KR3021</strain>
    </source>
</reference>
<accession>A0AC35U417</accession>